<keyword evidence="3 6" id="KW-0694">RNA-binding</keyword>
<dbReference type="Gene3D" id="2.40.50.140">
    <property type="entry name" value="Nucleic acid-binding proteins"/>
    <property type="match status" value="1"/>
</dbReference>
<evidence type="ECO:0000313" key="8">
    <source>
        <dbReference type="EMBL" id="MBI5250957.1"/>
    </source>
</evidence>
<evidence type="ECO:0000256" key="6">
    <source>
        <dbReference type="HAMAP-Rule" id="MF_01345"/>
    </source>
</evidence>
<comment type="caution">
    <text evidence="8">The sequence shown here is derived from an EMBL/GenBank/DDBJ whole genome shotgun (WGS) entry which is preliminary data.</text>
</comment>
<dbReference type="CDD" id="cd00364">
    <property type="entry name" value="Ribosomal_uS17"/>
    <property type="match status" value="1"/>
</dbReference>
<evidence type="ECO:0000256" key="7">
    <source>
        <dbReference type="RuleBase" id="RU003872"/>
    </source>
</evidence>
<dbReference type="AlphaFoldDB" id="A0A9D6V8J5"/>
<dbReference type="GO" id="GO:0003735">
    <property type="term" value="F:structural constituent of ribosome"/>
    <property type="evidence" value="ECO:0007669"/>
    <property type="project" value="UniProtKB-UniRule"/>
</dbReference>
<reference evidence="8" key="1">
    <citation type="submission" date="2020-07" db="EMBL/GenBank/DDBJ databases">
        <title>Huge and variable diversity of episymbiotic CPR bacteria and DPANN archaea in groundwater ecosystems.</title>
        <authorList>
            <person name="He C.Y."/>
            <person name="Keren R."/>
            <person name="Whittaker M."/>
            <person name="Farag I.F."/>
            <person name="Doudna J."/>
            <person name="Cate J.H.D."/>
            <person name="Banfield J.F."/>
        </authorList>
    </citation>
    <scope>NUCLEOTIDE SEQUENCE</scope>
    <source>
        <strain evidence="8">NC_groundwater_1664_Pr3_B-0.1um_52_9</strain>
    </source>
</reference>
<dbReference type="Proteomes" id="UP000807825">
    <property type="component" value="Unassembled WGS sequence"/>
</dbReference>
<dbReference type="InterPro" id="IPR019984">
    <property type="entry name" value="Ribosomal_uS17_bact/chlr"/>
</dbReference>
<sequence>MTNSSGNQKQRKVRTGVVISNKMDKTVVVEVSRTVVHPVYKKYVRRRKRFMAHDEENRCRVGDEVMIVETRPLSRHKNWRVRKILKEAALPGGAL</sequence>
<gene>
    <name evidence="6 8" type="primary">rpsQ</name>
    <name evidence="8" type="ORF">HY912_15825</name>
</gene>
<dbReference type="SUPFAM" id="SSF50249">
    <property type="entry name" value="Nucleic acid-binding proteins"/>
    <property type="match status" value="1"/>
</dbReference>
<dbReference type="Pfam" id="PF00366">
    <property type="entry name" value="Ribosomal_S17"/>
    <property type="match status" value="1"/>
</dbReference>
<evidence type="ECO:0000256" key="5">
    <source>
        <dbReference type="ARBA" id="ARBA00023274"/>
    </source>
</evidence>
<name>A0A9D6V8J5_9BACT</name>
<dbReference type="PANTHER" id="PTHR10744">
    <property type="entry name" value="40S RIBOSOMAL PROTEIN S11 FAMILY MEMBER"/>
    <property type="match status" value="1"/>
</dbReference>
<evidence type="ECO:0000256" key="4">
    <source>
        <dbReference type="ARBA" id="ARBA00022980"/>
    </source>
</evidence>
<dbReference type="GO" id="GO:0019843">
    <property type="term" value="F:rRNA binding"/>
    <property type="evidence" value="ECO:0007669"/>
    <property type="project" value="UniProtKB-UniRule"/>
</dbReference>
<dbReference type="GO" id="GO:0022627">
    <property type="term" value="C:cytosolic small ribosomal subunit"/>
    <property type="evidence" value="ECO:0007669"/>
    <property type="project" value="UniProtKB-UniRule"/>
</dbReference>
<protein>
    <recommendedName>
        <fullName evidence="6">Small ribosomal subunit protein uS17</fullName>
    </recommendedName>
</protein>
<evidence type="ECO:0000256" key="1">
    <source>
        <dbReference type="ARBA" id="ARBA00010254"/>
    </source>
</evidence>
<dbReference type="HAMAP" id="MF_01345_B">
    <property type="entry name" value="Ribosomal_uS17_B"/>
    <property type="match status" value="1"/>
</dbReference>
<dbReference type="PROSITE" id="PS00056">
    <property type="entry name" value="RIBOSOMAL_S17"/>
    <property type="match status" value="1"/>
</dbReference>
<dbReference type="InterPro" id="IPR000266">
    <property type="entry name" value="Ribosomal_uS17"/>
</dbReference>
<organism evidence="8 9">
    <name type="scientific">Desulfomonile tiedjei</name>
    <dbReference type="NCBI Taxonomy" id="2358"/>
    <lineage>
        <taxon>Bacteria</taxon>
        <taxon>Pseudomonadati</taxon>
        <taxon>Thermodesulfobacteriota</taxon>
        <taxon>Desulfomonilia</taxon>
        <taxon>Desulfomonilales</taxon>
        <taxon>Desulfomonilaceae</taxon>
        <taxon>Desulfomonile</taxon>
    </lineage>
</organism>
<dbReference type="EMBL" id="JACRDE010000410">
    <property type="protein sequence ID" value="MBI5250957.1"/>
    <property type="molecule type" value="Genomic_DNA"/>
</dbReference>
<accession>A0A9D6V8J5</accession>
<dbReference type="NCBIfam" id="TIGR03635">
    <property type="entry name" value="uS17_bact"/>
    <property type="match status" value="1"/>
</dbReference>
<comment type="similarity">
    <text evidence="1 6 7">Belongs to the universal ribosomal protein uS17 family.</text>
</comment>
<keyword evidence="2 6" id="KW-0699">rRNA-binding</keyword>
<comment type="function">
    <text evidence="6">One of the primary rRNA binding proteins, it binds specifically to the 5'-end of 16S ribosomal RNA.</text>
</comment>
<proteinExistence type="inferred from homology"/>
<evidence type="ECO:0000256" key="3">
    <source>
        <dbReference type="ARBA" id="ARBA00022884"/>
    </source>
</evidence>
<keyword evidence="5 6" id="KW-0687">Ribonucleoprotein</keyword>
<dbReference type="PANTHER" id="PTHR10744:SF1">
    <property type="entry name" value="SMALL RIBOSOMAL SUBUNIT PROTEIN US17M"/>
    <property type="match status" value="1"/>
</dbReference>
<evidence type="ECO:0000313" key="9">
    <source>
        <dbReference type="Proteomes" id="UP000807825"/>
    </source>
</evidence>
<dbReference type="InterPro" id="IPR012340">
    <property type="entry name" value="NA-bd_OB-fold"/>
</dbReference>
<evidence type="ECO:0000256" key="2">
    <source>
        <dbReference type="ARBA" id="ARBA00022730"/>
    </source>
</evidence>
<dbReference type="GO" id="GO:0006412">
    <property type="term" value="P:translation"/>
    <property type="evidence" value="ECO:0007669"/>
    <property type="project" value="UniProtKB-UniRule"/>
</dbReference>
<comment type="subunit">
    <text evidence="6">Part of the 30S ribosomal subunit.</text>
</comment>
<dbReference type="NCBIfam" id="NF004123">
    <property type="entry name" value="PRK05610.1"/>
    <property type="match status" value="1"/>
</dbReference>
<dbReference type="InterPro" id="IPR019979">
    <property type="entry name" value="Ribosomal_uS17_CS"/>
</dbReference>
<dbReference type="PRINTS" id="PR00973">
    <property type="entry name" value="RIBOSOMALS17"/>
</dbReference>
<keyword evidence="4 6" id="KW-0689">Ribosomal protein</keyword>